<proteinExistence type="inferred from homology"/>
<dbReference type="NCBIfam" id="TIGR04057">
    <property type="entry name" value="SusC_RagA_signa"/>
    <property type="match status" value="1"/>
</dbReference>
<keyword evidence="13" id="KW-0675">Receptor</keyword>
<comment type="similarity">
    <text evidence="8 9">Belongs to the TonB-dependent receptor family.</text>
</comment>
<dbReference type="Gene3D" id="2.60.40.1120">
    <property type="entry name" value="Carboxypeptidase-like, regulatory domain"/>
    <property type="match status" value="1"/>
</dbReference>
<dbReference type="NCBIfam" id="TIGR04056">
    <property type="entry name" value="OMP_RagA_SusC"/>
    <property type="match status" value="1"/>
</dbReference>
<evidence type="ECO:0000256" key="1">
    <source>
        <dbReference type="ARBA" id="ARBA00004571"/>
    </source>
</evidence>
<keyword evidence="5 9" id="KW-0798">TonB box</keyword>
<dbReference type="GO" id="GO:0009279">
    <property type="term" value="C:cell outer membrane"/>
    <property type="evidence" value="ECO:0007669"/>
    <property type="project" value="UniProtKB-SubCell"/>
</dbReference>
<dbReference type="InterPro" id="IPR008969">
    <property type="entry name" value="CarboxyPept-like_regulatory"/>
</dbReference>
<dbReference type="InterPro" id="IPR037066">
    <property type="entry name" value="Plug_dom_sf"/>
</dbReference>
<feature type="chain" id="PRO_5029618070" evidence="10">
    <location>
        <begin position="21"/>
        <end position="1076"/>
    </location>
</feature>
<protein>
    <submittedName>
        <fullName evidence="13">TonB-dependent receptor</fullName>
    </submittedName>
</protein>
<feature type="signal peptide" evidence="10">
    <location>
        <begin position="1"/>
        <end position="20"/>
    </location>
</feature>
<comment type="caution">
    <text evidence="13">The sequence shown here is derived from an EMBL/GenBank/DDBJ whole genome shotgun (WGS) entry which is preliminary data.</text>
</comment>
<organism evidence="13 14">
    <name type="scientific">Hallella mizrahii</name>
    <dbReference type="NCBI Taxonomy" id="2606637"/>
    <lineage>
        <taxon>Bacteria</taxon>
        <taxon>Pseudomonadati</taxon>
        <taxon>Bacteroidota</taxon>
        <taxon>Bacteroidia</taxon>
        <taxon>Bacteroidales</taxon>
        <taxon>Prevotellaceae</taxon>
        <taxon>Hallella</taxon>
    </lineage>
</organism>
<evidence type="ECO:0000256" key="9">
    <source>
        <dbReference type="RuleBase" id="RU003357"/>
    </source>
</evidence>
<dbReference type="Proteomes" id="UP000438914">
    <property type="component" value="Unassembled WGS sequence"/>
</dbReference>
<dbReference type="FunFam" id="2.170.130.10:FF:000008">
    <property type="entry name" value="SusC/RagA family TonB-linked outer membrane protein"/>
    <property type="match status" value="1"/>
</dbReference>
<keyword evidence="4 8" id="KW-0812">Transmembrane</keyword>
<evidence type="ECO:0000256" key="7">
    <source>
        <dbReference type="ARBA" id="ARBA00023237"/>
    </source>
</evidence>
<accession>A0A7K0KFC7</accession>
<reference evidence="13 14" key="1">
    <citation type="submission" date="2019-08" db="EMBL/GenBank/DDBJ databases">
        <title>In-depth cultivation of the pig gut microbiome towards novel bacterial diversity and tailored functional studies.</title>
        <authorList>
            <person name="Wylensek D."/>
            <person name="Hitch T.C.A."/>
            <person name="Clavel T."/>
        </authorList>
    </citation>
    <scope>NUCLEOTIDE SEQUENCE [LARGE SCALE GENOMIC DNA]</scope>
    <source>
        <strain evidence="13 14">LKV-178-WT-2A</strain>
    </source>
</reference>
<dbReference type="InterPro" id="IPR000531">
    <property type="entry name" value="Beta-barrel_TonB"/>
</dbReference>
<dbReference type="InterPro" id="IPR023996">
    <property type="entry name" value="TonB-dep_OMP_SusC/RagA"/>
</dbReference>
<feature type="domain" description="TonB-dependent receptor plug" evidence="12">
    <location>
        <begin position="118"/>
        <end position="224"/>
    </location>
</feature>
<dbReference type="InterPro" id="IPR012910">
    <property type="entry name" value="Plug_dom"/>
</dbReference>
<dbReference type="InterPro" id="IPR039426">
    <property type="entry name" value="TonB-dep_rcpt-like"/>
</dbReference>
<dbReference type="InterPro" id="IPR036942">
    <property type="entry name" value="Beta-barrel_TonB_sf"/>
</dbReference>
<keyword evidence="2 8" id="KW-0813">Transport</keyword>
<evidence type="ECO:0000256" key="2">
    <source>
        <dbReference type="ARBA" id="ARBA00022448"/>
    </source>
</evidence>
<dbReference type="Pfam" id="PF07715">
    <property type="entry name" value="Plug"/>
    <property type="match status" value="1"/>
</dbReference>
<evidence type="ECO:0000256" key="5">
    <source>
        <dbReference type="ARBA" id="ARBA00023077"/>
    </source>
</evidence>
<dbReference type="InterPro" id="IPR023997">
    <property type="entry name" value="TonB-dep_OMP_SusC/RagA_CS"/>
</dbReference>
<evidence type="ECO:0000256" key="4">
    <source>
        <dbReference type="ARBA" id="ARBA00022692"/>
    </source>
</evidence>
<dbReference type="RefSeq" id="WP_154533748.1">
    <property type="nucleotide sequence ID" value="NZ_VUNG01000010.1"/>
</dbReference>
<name>A0A7K0KFC7_9BACT</name>
<dbReference type="Gene3D" id="2.170.130.10">
    <property type="entry name" value="TonB-dependent receptor, plug domain"/>
    <property type="match status" value="1"/>
</dbReference>
<keyword evidence="7 8" id="KW-0998">Cell outer membrane</keyword>
<dbReference type="Gene3D" id="2.40.170.20">
    <property type="entry name" value="TonB-dependent receptor, beta-barrel domain"/>
    <property type="match status" value="1"/>
</dbReference>
<keyword evidence="10" id="KW-0732">Signal</keyword>
<evidence type="ECO:0000256" key="8">
    <source>
        <dbReference type="PROSITE-ProRule" id="PRU01360"/>
    </source>
</evidence>
<keyword evidence="3 8" id="KW-1134">Transmembrane beta strand</keyword>
<dbReference type="Pfam" id="PF13715">
    <property type="entry name" value="CarbopepD_reg_2"/>
    <property type="match status" value="1"/>
</dbReference>
<gene>
    <name evidence="13" type="ORF">FYJ73_05710</name>
</gene>
<evidence type="ECO:0000259" key="12">
    <source>
        <dbReference type="Pfam" id="PF07715"/>
    </source>
</evidence>
<dbReference type="Pfam" id="PF00593">
    <property type="entry name" value="TonB_dep_Rec_b-barrel"/>
    <property type="match status" value="1"/>
</dbReference>
<keyword evidence="14" id="KW-1185">Reference proteome</keyword>
<evidence type="ECO:0000313" key="13">
    <source>
        <dbReference type="EMBL" id="MST84165.1"/>
    </source>
</evidence>
<dbReference type="SUPFAM" id="SSF49464">
    <property type="entry name" value="Carboxypeptidase regulatory domain-like"/>
    <property type="match status" value="1"/>
</dbReference>
<evidence type="ECO:0000256" key="6">
    <source>
        <dbReference type="ARBA" id="ARBA00023136"/>
    </source>
</evidence>
<dbReference type="PROSITE" id="PS52016">
    <property type="entry name" value="TONB_DEPENDENT_REC_3"/>
    <property type="match status" value="1"/>
</dbReference>
<dbReference type="AlphaFoldDB" id="A0A7K0KFC7"/>
<feature type="domain" description="TonB-dependent receptor-like beta-barrel" evidence="11">
    <location>
        <begin position="425"/>
        <end position="876"/>
    </location>
</feature>
<evidence type="ECO:0000256" key="10">
    <source>
        <dbReference type="SAM" id="SignalP"/>
    </source>
</evidence>
<dbReference type="EMBL" id="VUNG01000010">
    <property type="protein sequence ID" value="MST84165.1"/>
    <property type="molecule type" value="Genomic_DNA"/>
</dbReference>
<sequence length="1076" mass="119934">MAYNLNKMRTALLTGLLVCAADINAQIVKGTITDKSGEPIIGATVQEVGLPGNGTVTDLDGKFSIDMKGGKKTLKISYVGMKTQTVTVGNRSSLSIKMEDDANNLNDVVVIGYGSVKRKDLTGSVATVDNKSLVEVPVASAEEALTGKLAGVQVSTSEGSPDATVKIRVRGGGSITQSNDPLFIVDGFPVDDISNIPATDIEDITVLKDASSTAIYGSRGANGVILVTTKKGKQGKVSVSYNAYYSWKKIAKKVDVLQPGDYARWQYELALLKNNNDPSKISSFTSLFGNYQDLDLYDNVQGNDWQDIAYGRVGHTFNQSLNITGGSESIKYAFSYAHMNDKAIMVGSNFKRDNFSLKLNSKPTKRTTLDFQARFSNTDIRGGGANDATGSYDTDKRLKDAVIYPPIPLKGLATENASFDDDDMNLYDPVTSAADNDRKKNRKNLNLSGSFGWEFIKNLTAKTEFGYDYYTQYDQRFFGLTSYQVRNYASQEYTGHPIITLDNTDRHRFRNTNTLNYDFKDLINNKNHNLTWLVGHEYIITKEHENLNQVVGFPVDYDANTAWRLSGTGTASATSDYYNPDDKLLSFFTRANYGFMDKYLVSFTFRADASSKFSKDNRWGYFPSAALAWRITSEPFMKGTKKWLDDLKLRFSYGTAGNNNIPSGQLIQEYSAYDASSSQRTWVNGFNNPLRPSNYMANPDLKWETTITRNIGLDWTLFGGKLNGTFEYYRNTTKDLLIAFPVAGTGYDYQYRNLGKTQNRGFEATFTWHAINKHNYGLDINGNIGLNKTKIKSLGMENFYQESRWASSEIDKEYVIAVGGRVGQIRGYRNAGRYEVSDFSGYDAATDTWTLKEGVDDASAVVGKVRPGSMKLKDLDGDHKVTAKDYDIIGDVAPDAYGGFGINARAYGFDLSAQFSFEIGNQEYNANKIEYTTSGKYIYRNLCDIMESGKRWTNLDPETGLITNDPARLTQLNQNTTMWSPYMSKMVLTDWAIEDASFLRLNTLTLGYTLPKFVTNKLGINSLRFYATAYNVFCITGYSGFDPENDTMKKTTLTPSVDYSAYPKSRSFVFGLNLNF</sequence>
<evidence type="ECO:0000259" key="11">
    <source>
        <dbReference type="Pfam" id="PF00593"/>
    </source>
</evidence>
<evidence type="ECO:0000256" key="3">
    <source>
        <dbReference type="ARBA" id="ARBA00022452"/>
    </source>
</evidence>
<evidence type="ECO:0000313" key="14">
    <source>
        <dbReference type="Proteomes" id="UP000438914"/>
    </source>
</evidence>
<keyword evidence="6 8" id="KW-0472">Membrane</keyword>
<comment type="subcellular location">
    <subcellularLocation>
        <location evidence="1 8">Cell outer membrane</location>
        <topology evidence="1 8">Multi-pass membrane protein</topology>
    </subcellularLocation>
</comment>
<dbReference type="SUPFAM" id="SSF56935">
    <property type="entry name" value="Porins"/>
    <property type="match status" value="1"/>
</dbReference>